<dbReference type="GO" id="GO:0005871">
    <property type="term" value="C:kinesin complex"/>
    <property type="evidence" value="ECO:0007669"/>
    <property type="project" value="TreeGrafter"/>
</dbReference>
<feature type="domain" description="NUDE" evidence="9">
    <location>
        <begin position="151"/>
        <end position="337"/>
    </location>
</feature>
<dbReference type="GO" id="GO:0005874">
    <property type="term" value="C:microtubule"/>
    <property type="evidence" value="ECO:0007669"/>
    <property type="project" value="UniProtKB-KW"/>
</dbReference>
<evidence type="ECO:0000256" key="3">
    <source>
        <dbReference type="ARBA" id="ARBA00022490"/>
    </source>
</evidence>
<feature type="coiled-coil region" evidence="7">
    <location>
        <begin position="25"/>
        <end position="144"/>
    </location>
</feature>
<keyword evidence="6" id="KW-0206">Cytoskeleton</keyword>
<gene>
    <name evidence="10" type="ORF">KVV02_000056</name>
</gene>
<evidence type="ECO:0000256" key="4">
    <source>
        <dbReference type="ARBA" id="ARBA00022701"/>
    </source>
</evidence>
<dbReference type="GO" id="GO:0007020">
    <property type="term" value="P:microtubule nucleation"/>
    <property type="evidence" value="ECO:0007669"/>
    <property type="project" value="TreeGrafter"/>
</dbReference>
<feature type="compositionally biased region" description="Low complexity" evidence="8">
    <location>
        <begin position="377"/>
        <end position="386"/>
    </location>
</feature>
<dbReference type="Proteomes" id="UP000717515">
    <property type="component" value="Unassembled WGS sequence"/>
</dbReference>
<dbReference type="GO" id="GO:0000132">
    <property type="term" value="P:establishment of mitotic spindle orientation"/>
    <property type="evidence" value="ECO:0007669"/>
    <property type="project" value="TreeGrafter"/>
</dbReference>
<dbReference type="InterPro" id="IPR033494">
    <property type="entry name" value="NUDE"/>
</dbReference>
<feature type="compositionally biased region" description="Low complexity" evidence="8">
    <location>
        <begin position="209"/>
        <end position="224"/>
    </location>
</feature>
<dbReference type="InterPro" id="IPR006964">
    <property type="entry name" value="NUDE_dom"/>
</dbReference>
<feature type="compositionally biased region" description="Polar residues" evidence="8">
    <location>
        <begin position="364"/>
        <end position="373"/>
    </location>
</feature>
<proteinExistence type="inferred from homology"/>
<evidence type="ECO:0000313" key="10">
    <source>
        <dbReference type="EMBL" id="KAG9320862.1"/>
    </source>
</evidence>
<dbReference type="Pfam" id="PF04880">
    <property type="entry name" value="NUDE_C"/>
    <property type="match status" value="1"/>
</dbReference>
<dbReference type="GO" id="GO:0007059">
    <property type="term" value="P:chromosome segregation"/>
    <property type="evidence" value="ECO:0007669"/>
    <property type="project" value="TreeGrafter"/>
</dbReference>
<keyword evidence="5 7" id="KW-0175">Coiled coil</keyword>
<feature type="region of interest" description="Disordered" evidence="8">
    <location>
        <begin position="206"/>
        <end position="241"/>
    </location>
</feature>
<dbReference type="EMBL" id="JAIFTL010000251">
    <property type="protein sequence ID" value="KAG9320862.1"/>
    <property type="molecule type" value="Genomic_DNA"/>
</dbReference>
<reference evidence="10" key="1">
    <citation type="submission" date="2021-07" db="EMBL/GenBank/DDBJ databases">
        <title>Draft genome of Mortierella alpina, strain LL118, isolated from an aspen leaf litter sample.</title>
        <authorList>
            <person name="Yang S."/>
            <person name="Vinatzer B.A."/>
        </authorList>
    </citation>
    <scope>NUCLEOTIDE SEQUENCE</scope>
    <source>
        <strain evidence="10">LL118</strain>
    </source>
</reference>
<evidence type="ECO:0000256" key="6">
    <source>
        <dbReference type="ARBA" id="ARBA00023212"/>
    </source>
</evidence>
<evidence type="ECO:0000256" key="8">
    <source>
        <dbReference type="SAM" id="MobiDB-lite"/>
    </source>
</evidence>
<protein>
    <recommendedName>
        <fullName evidence="9">NUDE domain-containing protein</fullName>
    </recommendedName>
</protein>
<evidence type="ECO:0000256" key="2">
    <source>
        <dbReference type="ARBA" id="ARBA00007429"/>
    </source>
</evidence>
<dbReference type="PROSITE" id="PS51257">
    <property type="entry name" value="PROKAR_LIPOPROTEIN"/>
    <property type="match status" value="1"/>
</dbReference>
<feature type="compositionally biased region" description="Low complexity" evidence="8">
    <location>
        <begin position="261"/>
        <end position="274"/>
    </location>
</feature>
<evidence type="ECO:0000256" key="5">
    <source>
        <dbReference type="ARBA" id="ARBA00023054"/>
    </source>
</evidence>
<comment type="similarity">
    <text evidence="2">Belongs to the nudE family.</text>
</comment>
<evidence type="ECO:0000256" key="7">
    <source>
        <dbReference type="SAM" id="Coils"/>
    </source>
</evidence>
<keyword evidence="3" id="KW-0963">Cytoplasm</keyword>
<dbReference type="GO" id="GO:0051642">
    <property type="term" value="P:centrosome localization"/>
    <property type="evidence" value="ECO:0007669"/>
    <property type="project" value="TreeGrafter"/>
</dbReference>
<name>A0A9P8A208_MORAP</name>
<dbReference type="GO" id="GO:0047496">
    <property type="term" value="P:vesicle transport along microtubule"/>
    <property type="evidence" value="ECO:0007669"/>
    <property type="project" value="TreeGrafter"/>
</dbReference>
<organism evidence="10 11">
    <name type="scientific">Mortierella alpina</name>
    <name type="common">Oleaginous fungus</name>
    <name type="synonym">Mortierella renispora</name>
    <dbReference type="NCBI Taxonomy" id="64518"/>
    <lineage>
        <taxon>Eukaryota</taxon>
        <taxon>Fungi</taxon>
        <taxon>Fungi incertae sedis</taxon>
        <taxon>Mucoromycota</taxon>
        <taxon>Mortierellomycotina</taxon>
        <taxon>Mortierellomycetes</taxon>
        <taxon>Mortierellales</taxon>
        <taxon>Mortierellaceae</taxon>
        <taxon>Mortierella</taxon>
    </lineage>
</organism>
<evidence type="ECO:0000256" key="1">
    <source>
        <dbReference type="ARBA" id="ARBA00004245"/>
    </source>
</evidence>
<evidence type="ECO:0000313" key="11">
    <source>
        <dbReference type="Proteomes" id="UP000717515"/>
    </source>
</evidence>
<sequence length="413" mass="46382">MVRCFPELILQLLVYFGSYLFLYSFQSCEEELAYYKEHTKKLEEELEETKYTLDEFQMSSKELEDALEKEVESTERRYNEIKIRNEAMRQEIEDWKEKYQQSIKESNNNINQLTRQLDTLKQQTETFIKKERELEQDNDDLEKTGRAATWSLKELETKYNAEVERTAILQGEVAAKAALMEEVQRLKDELRDTNVELAVMKSNQAPLNGSTASLSSYSGSTSSLVADGASSYTQHRSPIGSSYEAMPSLRARLAKNSALQRSSGRLSTGSSTSTPESAAKATPTEHTPPQNPVKVVQDMVGRVKSLEARLASCRSLVTPLLQPPPSYSTSNPSAAHSGRSSLHGSSLSLNTSLSPSNSRPGSPTVASIVTSPKISRRTSLLLQQHLQQHREQREQQMREQQRTLAAMTEISSS</sequence>
<accession>A0A9P8A208</accession>
<dbReference type="GO" id="GO:0000776">
    <property type="term" value="C:kinetochore"/>
    <property type="evidence" value="ECO:0007669"/>
    <property type="project" value="TreeGrafter"/>
</dbReference>
<dbReference type="PANTHER" id="PTHR10921">
    <property type="entry name" value="NUCLEAR DISTRIBUTION PROTEIN NUDE HOMOLOG 1"/>
    <property type="match status" value="1"/>
</dbReference>
<dbReference type="PANTHER" id="PTHR10921:SF1">
    <property type="entry name" value="NUCLEAR DISTRIBUTION PROTEIN NUDE HOMOLOG"/>
    <property type="match status" value="1"/>
</dbReference>
<evidence type="ECO:0000259" key="9">
    <source>
        <dbReference type="Pfam" id="PF04880"/>
    </source>
</evidence>
<dbReference type="AlphaFoldDB" id="A0A9P8A208"/>
<dbReference type="GO" id="GO:0008017">
    <property type="term" value="F:microtubule binding"/>
    <property type="evidence" value="ECO:0007669"/>
    <property type="project" value="InterPro"/>
</dbReference>
<feature type="compositionally biased region" description="Basic and acidic residues" evidence="8">
    <location>
        <begin position="388"/>
        <end position="401"/>
    </location>
</feature>
<feature type="compositionally biased region" description="Low complexity" evidence="8">
    <location>
        <begin position="333"/>
        <end position="360"/>
    </location>
</feature>
<feature type="compositionally biased region" description="Polar residues" evidence="8">
    <location>
        <begin position="230"/>
        <end position="240"/>
    </location>
</feature>
<feature type="coiled-coil region" evidence="7">
    <location>
        <begin position="169"/>
        <end position="203"/>
    </location>
</feature>
<keyword evidence="4" id="KW-0493">Microtubule</keyword>
<feature type="region of interest" description="Disordered" evidence="8">
    <location>
        <begin position="256"/>
        <end position="292"/>
    </location>
</feature>
<dbReference type="Gene3D" id="6.10.250.1080">
    <property type="match status" value="1"/>
</dbReference>
<feature type="region of interest" description="Disordered" evidence="8">
    <location>
        <begin position="319"/>
        <end position="413"/>
    </location>
</feature>
<comment type="caution">
    <text evidence="10">The sequence shown here is derived from an EMBL/GenBank/DDBJ whole genome shotgun (WGS) entry which is preliminary data.</text>
</comment>
<comment type="subcellular location">
    <subcellularLocation>
        <location evidence="1">Cytoplasm</location>
        <location evidence="1">Cytoskeleton</location>
    </subcellularLocation>
</comment>